<gene>
    <name evidence="1" type="ORF">A359_05270</name>
</gene>
<organism evidence="1 2">
    <name type="scientific">secondary endosymbiont of Ctenarytaina eucalypti</name>
    <dbReference type="NCBI Taxonomy" id="1199245"/>
    <lineage>
        <taxon>Bacteria</taxon>
        <taxon>Pseudomonadati</taxon>
        <taxon>Pseudomonadota</taxon>
        <taxon>Gammaproteobacteria</taxon>
        <taxon>Enterobacterales</taxon>
        <taxon>Enterobacteriaceae</taxon>
        <taxon>aphid secondary symbionts</taxon>
    </lineage>
</organism>
<keyword evidence="2" id="KW-1185">Reference proteome</keyword>
<evidence type="ECO:0000313" key="1">
    <source>
        <dbReference type="EMBL" id="AFP84919.1"/>
    </source>
</evidence>
<reference evidence="1 2" key="1">
    <citation type="journal article" date="2012" name="Mol. Biol. Evol.">
        <title>Genome reduction and co-evolution between the primary and secondary bacterial symbionts of psyllids.</title>
        <authorList>
            <person name="Sloan D.B."/>
            <person name="Moran N.A."/>
        </authorList>
    </citation>
    <scope>NUCLEOTIDE SEQUENCE [LARGE SCALE GENOMIC DNA]</scope>
    <source>
        <strain evidence="1">Ceuc_S</strain>
    </source>
</reference>
<dbReference type="Proteomes" id="UP000003936">
    <property type="component" value="Chromosome"/>
</dbReference>
<dbReference type="HOGENOM" id="CLU_3358414_0_0_6"/>
<dbReference type="EMBL" id="CP003546">
    <property type="protein sequence ID" value="AFP84919.1"/>
    <property type="molecule type" value="Genomic_DNA"/>
</dbReference>
<evidence type="ECO:0000313" key="2">
    <source>
        <dbReference type="Proteomes" id="UP000003936"/>
    </source>
</evidence>
<proteinExistence type="predicted"/>
<name>J3Z3W3_9ENTR</name>
<sequence>MALSSENNICRHIIEMTDTLALWRDDLVAHLTPHAF</sequence>
<dbReference type="AlphaFoldDB" id="J3Z3W3"/>
<accession>J3Z3W3</accession>
<dbReference type="KEGG" id="sect:A359_05270"/>
<protein>
    <submittedName>
        <fullName evidence="1">Uncharacterized protein</fullName>
    </submittedName>
</protein>